<reference evidence="1 2" key="1">
    <citation type="submission" date="2020-08" db="EMBL/GenBank/DDBJ databases">
        <title>Genomic Encyclopedia of Type Strains, Phase IV (KMG-IV): sequencing the most valuable type-strain genomes for metagenomic binning, comparative biology and taxonomic classification.</title>
        <authorList>
            <person name="Goeker M."/>
        </authorList>
    </citation>
    <scope>NUCLEOTIDE SEQUENCE [LARGE SCALE GENOMIC DNA]</scope>
    <source>
        <strain evidence="1 2">DSM 102850</strain>
    </source>
</reference>
<accession>A0A840I2Q6</accession>
<comment type="caution">
    <text evidence="1">The sequence shown here is derived from an EMBL/GenBank/DDBJ whole genome shotgun (WGS) entry which is preliminary data.</text>
</comment>
<proteinExistence type="predicted"/>
<keyword evidence="2" id="KW-1185">Reference proteome</keyword>
<dbReference type="EMBL" id="JACHOB010000003">
    <property type="protein sequence ID" value="MBB4659286.1"/>
    <property type="molecule type" value="Genomic_DNA"/>
</dbReference>
<dbReference type="Proteomes" id="UP000563524">
    <property type="component" value="Unassembled WGS sequence"/>
</dbReference>
<sequence>MTDAVLDVVEAEQAPPPARLLALTEAIRARAPRDSIAGFLFYGSGLRESDDPSKMLDLYVLVHSYRAFHGRALSAAANAALPPNVFYLEVPTPEGGTVRAKASVLSLPAFERRASEAALLSSVWGRFAQRTLVVEPQDEEVRSRMLRGLAASVRSFASAALPLFSGPVTARAFWTGALAASYRTELRAEDAEGRAASIVEADLRRYEALTTALFGTPDAEGRHALPKGGADRWALRRALGKPLTVARVLKAAFTFDGGVDYALHKLKSHSGVELQLTESQRRHPILWSPVLLAKVLRSGAWR</sequence>
<evidence type="ECO:0008006" key="3">
    <source>
        <dbReference type="Google" id="ProtNLM"/>
    </source>
</evidence>
<dbReference type="RefSeq" id="WP_183817732.1">
    <property type="nucleotide sequence ID" value="NZ_JACHOB010000003.1"/>
</dbReference>
<dbReference type="AlphaFoldDB" id="A0A840I2Q6"/>
<name>A0A840I2Q6_9PROT</name>
<protein>
    <recommendedName>
        <fullName evidence="3">Phosphatidate cytidylyltransferase</fullName>
    </recommendedName>
</protein>
<evidence type="ECO:0000313" key="2">
    <source>
        <dbReference type="Proteomes" id="UP000563524"/>
    </source>
</evidence>
<organism evidence="1 2">
    <name type="scientific">Parvularcula dongshanensis</name>
    <dbReference type="NCBI Taxonomy" id="1173995"/>
    <lineage>
        <taxon>Bacteria</taxon>
        <taxon>Pseudomonadati</taxon>
        <taxon>Pseudomonadota</taxon>
        <taxon>Alphaproteobacteria</taxon>
        <taxon>Parvularculales</taxon>
        <taxon>Parvularculaceae</taxon>
        <taxon>Parvularcula</taxon>
    </lineage>
</organism>
<evidence type="ECO:0000313" key="1">
    <source>
        <dbReference type="EMBL" id="MBB4659286.1"/>
    </source>
</evidence>
<gene>
    <name evidence="1" type="ORF">GGQ59_001811</name>
</gene>